<dbReference type="NCBIfam" id="TIGR01352">
    <property type="entry name" value="tonB_Cterm"/>
    <property type="match status" value="1"/>
</dbReference>
<evidence type="ECO:0000256" key="8">
    <source>
        <dbReference type="ARBA" id="ARBA00022989"/>
    </source>
</evidence>
<evidence type="ECO:0000256" key="9">
    <source>
        <dbReference type="ARBA" id="ARBA00023136"/>
    </source>
</evidence>
<keyword evidence="6 11" id="KW-0812">Transmembrane</keyword>
<protein>
    <submittedName>
        <fullName evidence="13">Energy transducer TonB</fullName>
    </submittedName>
</protein>
<keyword evidence="14" id="KW-1185">Reference proteome</keyword>
<reference evidence="13" key="1">
    <citation type="submission" date="2020-11" db="EMBL/GenBank/DDBJ databases">
        <title>Azospira restricta DSM 18626 genome sequence.</title>
        <authorList>
            <person name="Moe W.M."/>
        </authorList>
    </citation>
    <scope>NUCLEOTIDE SEQUENCE</scope>
    <source>
        <strain evidence="13">DSM 18626</strain>
    </source>
</reference>
<dbReference type="EMBL" id="CP064781">
    <property type="protein sequence ID" value="QRJ65422.1"/>
    <property type="molecule type" value="Genomic_DNA"/>
</dbReference>
<comment type="similarity">
    <text evidence="2">Belongs to the TonB family.</text>
</comment>
<dbReference type="KEGG" id="ares:IWH25_08900"/>
<dbReference type="InterPro" id="IPR037682">
    <property type="entry name" value="TonB_C"/>
</dbReference>
<evidence type="ECO:0000256" key="7">
    <source>
        <dbReference type="ARBA" id="ARBA00022927"/>
    </source>
</evidence>
<keyword evidence="9 11" id="KW-0472">Membrane</keyword>
<evidence type="ECO:0000259" key="12">
    <source>
        <dbReference type="PROSITE" id="PS52015"/>
    </source>
</evidence>
<dbReference type="AlphaFoldDB" id="A0A974SS33"/>
<keyword evidence="3" id="KW-0813">Transport</keyword>
<keyword evidence="8 11" id="KW-1133">Transmembrane helix</keyword>
<proteinExistence type="inferred from homology"/>
<comment type="subcellular location">
    <subcellularLocation>
        <location evidence="1">Cell inner membrane</location>
        <topology evidence="1">Single-pass membrane protein</topology>
        <orientation evidence="1">Periplasmic side</orientation>
    </subcellularLocation>
</comment>
<evidence type="ECO:0000256" key="2">
    <source>
        <dbReference type="ARBA" id="ARBA00006555"/>
    </source>
</evidence>
<dbReference type="Pfam" id="PF03544">
    <property type="entry name" value="TonB_C"/>
    <property type="match status" value="1"/>
</dbReference>
<accession>A0A974SS33</accession>
<feature type="compositionally biased region" description="Low complexity" evidence="10">
    <location>
        <begin position="57"/>
        <end position="76"/>
    </location>
</feature>
<evidence type="ECO:0000256" key="11">
    <source>
        <dbReference type="SAM" id="Phobius"/>
    </source>
</evidence>
<organism evidence="13 14">
    <name type="scientific">Azospira restricta</name>
    <dbReference type="NCBI Taxonomy" id="404405"/>
    <lineage>
        <taxon>Bacteria</taxon>
        <taxon>Pseudomonadati</taxon>
        <taxon>Pseudomonadota</taxon>
        <taxon>Betaproteobacteria</taxon>
        <taxon>Rhodocyclales</taxon>
        <taxon>Rhodocyclaceae</taxon>
        <taxon>Azospira</taxon>
    </lineage>
</organism>
<dbReference type="InterPro" id="IPR006260">
    <property type="entry name" value="TonB/TolA_C"/>
</dbReference>
<feature type="domain" description="TonB C-terminal" evidence="12">
    <location>
        <begin position="140"/>
        <end position="232"/>
    </location>
</feature>
<dbReference type="GO" id="GO:0015031">
    <property type="term" value="P:protein transport"/>
    <property type="evidence" value="ECO:0007669"/>
    <property type="project" value="UniProtKB-KW"/>
</dbReference>
<keyword evidence="4" id="KW-1003">Cell membrane</keyword>
<sequence length="232" mass="23597">MTLDRSRRLLFGAFLVSLVAHLLALFGWGWPRPAPPAAPVALQAVVTARPATLPAASSVPAASAAHRPPAAARPRPVALPVPTPASAPTPAPTVAPAAAATPAAADAVPAAPLPGTAATVPAAVAVPAPAAGVSADGLRQYRIDLAVAARRFRVYPALARSRGWEGVAEVGVTVAAGVPSPSVRLQRSSGHALLDEQALQMLARAVERTPLPDSLRGQSFVVPLPVRFSLEE</sequence>
<keyword evidence="5" id="KW-0997">Cell inner membrane</keyword>
<feature type="compositionally biased region" description="Pro residues" evidence="10">
    <location>
        <begin position="77"/>
        <end position="93"/>
    </location>
</feature>
<evidence type="ECO:0000256" key="4">
    <source>
        <dbReference type="ARBA" id="ARBA00022475"/>
    </source>
</evidence>
<dbReference type="PANTHER" id="PTHR33446:SF2">
    <property type="entry name" value="PROTEIN TONB"/>
    <property type="match status" value="1"/>
</dbReference>
<dbReference type="Gene3D" id="3.30.1150.10">
    <property type="match status" value="1"/>
</dbReference>
<evidence type="ECO:0000256" key="1">
    <source>
        <dbReference type="ARBA" id="ARBA00004383"/>
    </source>
</evidence>
<dbReference type="GO" id="GO:0055085">
    <property type="term" value="P:transmembrane transport"/>
    <property type="evidence" value="ECO:0007669"/>
    <property type="project" value="InterPro"/>
</dbReference>
<gene>
    <name evidence="13" type="ORF">IWH25_08900</name>
</gene>
<feature type="transmembrane region" description="Helical" evidence="11">
    <location>
        <begin position="9"/>
        <end position="30"/>
    </location>
</feature>
<evidence type="ECO:0000256" key="10">
    <source>
        <dbReference type="SAM" id="MobiDB-lite"/>
    </source>
</evidence>
<dbReference type="GO" id="GO:0031992">
    <property type="term" value="F:energy transducer activity"/>
    <property type="evidence" value="ECO:0007669"/>
    <property type="project" value="TreeGrafter"/>
</dbReference>
<evidence type="ECO:0000256" key="6">
    <source>
        <dbReference type="ARBA" id="ARBA00022692"/>
    </source>
</evidence>
<dbReference type="PROSITE" id="PS52015">
    <property type="entry name" value="TONB_CTD"/>
    <property type="match status" value="1"/>
</dbReference>
<dbReference type="GO" id="GO:0098797">
    <property type="term" value="C:plasma membrane protein complex"/>
    <property type="evidence" value="ECO:0007669"/>
    <property type="project" value="TreeGrafter"/>
</dbReference>
<dbReference type="SUPFAM" id="SSF74653">
    <property type="entry name" value="TolA/TonB C-terminal domain"/>
    <property type="match status" value="1"/>
</dbReference>
<dbReference type="RefSeq" id="WP_203388953.1">
    <property type="nucleotide sequence ID" value="NZ_CP064781.1"/>
</dbReference>
<dbReference type="InterPro" id="IPR051045">
    <property type="entry name" value="TonB-dependent_transducer"/>
</dbReference>
<name>A0A974SS33_9RHOO</name>
<dbReference type="PANTHER" id="PTHR33446">
    <property type="entry name" value="PROTEIN TONB-RELATED"/>
    <property type="match status" value="1"/>
</dbReference>
<evidence type="ECO:0000256" key="3">
    <source>
        <dbReference type="ARBA" id="ARBA00022448"/>
    </source>
</evidence>
<evidence type="ECO:0000256" key="5">
    <source>
        <dbReference type="ARBA" id="ARBA00022519"/>
    </source>
</evidence>
<keyword evidence="7" id="KW-0653">Protein transport</keyword>
<evidence type="ECO:0000313" key="14">
    <source>
        <dbReference type="Proteomes" id="UP000663444"/>
    </source>
</evidence>
<evidence type="ECO:0000313" key="13">
    <source>
        <dbReference type="EMBL" id="QRJ65422.1"/>
    </source>
</evidence>
<dbReference type="Proteomes" id="UP000663444">
    <property type="component" value="Chromosome"/>
</dbReference>
<feature type="region of interest" description="Disordered" evidence="10">
    <location>
        <begin position="57"/>
        <end position="94"/>
    </location>
</feature>